<feature type="transmembrane region" description="Helical" evidence="6">
    <location>
        <begin position="47"/>
        <end position="68"/>
    </location>
</feature>
<dbReference type="AlphaFoldDB" id="A0AAQ6ISP7"/>
<comment type="similarity">
    <text evidence="2">Belongs to the CD225/Dispanin family.</text>
</comment>
<dbReference type="Pfam" id="PF04505">
    <property type="entry name" value="CD225"/>
    <property type="match status" value="1"/>
</dbReference>
<sequence>MNPVIYPLEALQMQMGRYDGFPGQPERPPVVQNTTVNIIPDPPQDHIIWSIFWFVNINPCCLGLAALIHSIKARDRKFAGDLDRARNYGSTARCLNIWATVLGSIMIFMMITSFILILKAGDVHIYFRRNT</sequence>
<dbReference type="PANTHER" id="PTHR13999:SF31">
    <property type="entry name" value="IFITM1-RELATED"/>
    <property type="match status" value="1"/>
</dbReference>
<reference evidence="7 8" key="1">
    <citation type="submission" date="2021-04" db="EMBL/GenBank/DDBJ databases">
        <authorList>
            <consortium name="Wellcome Sanger Institute Data Sharing"/>
        </authorList>
    </citation>
    <scope>NUCLEOTIDE SEQUENCE [LARGE SCALE GENOMIC DNA]</scope>
</reference>
<name>A0AAQ6ISP7_ANATE</name>
<dbReference type="RefSeq" id="XP_026221863.1">
    <property type="nucleotide sequence ID" value="XM_026366078.1"/>
</dbReference>
<evidence type="ECO:0000313" key="8">
    <source>
        <dbReference type="Proteomes" id="UP000265040"/>
    </source>
</evidence>
<dbReference type="GeneTree" id="ENSGT00950000182857"/>
<evidence type="ECO:0000256" key="6">
    <source>
        <dbReference type="SAM" id="Phobius"/>
    </source>
</evidence>
<reference evidence="7" key="2">
    <citation type="submission" date="2025-08" db="UniProtKB">
        <authorList>
            <consortium name="Ensembl"/>
        </authorList>
    </citation>
    <scope>IDENTIFICATION</scope>
</reference>
<feature type="transmembrane region" description="Helical" evidence="6">
    <location>
        <begin position="94"/>
        <end position="118"/>
    </location>
</feature>
<organism evidence="7 8">
    <name type="scientific">Anabas testudineus</name>
    <name type="common">Climbing perch</name>
    <name type="synonym">Anthias testudineus</name>
    <dbReference type="NCBI Taxonomy" id="64144"/>
    <lineage>
        <taxon>Eukaryota</taxon>
        <taxon>Metazoa</taxon>
        <taxon>Chordata</taxon>
        <taxon>Craniata</taxon>
        <taxon>Vertebrata</taxon>
        <taxon>Euteleostomi</taxon>
        <taxon>Actinopterygii</taxon>
        <taxon>Neopterygii</taxon>
        <taxon>Teleostei</taxon>
        <taxon>Neoteleostei</taxon>
        <taxon>Acanthomorphata</taxon>
        <taxon>Anabantaria</taxon>
        <taxon>Anabantiformes</taxon>
        <taxon>Anabantoidei</taxon>
        <taxon>Anabantidae</taxon>
        <taxon>Anabas</taxon>
    </lineage>
</organism>
<dbReference type="InterPro" id="IPR007593">
    <property type="entry name" value="CD225/Dispanin_fam"/>
</dbReference>
<keyword evidence="4 6" id="KW-1133">Transmembrane helix</keyword>
<dbReference type="GO" id="GO:0005886">
    <property type="term" value="C:plasma membrane"/>
    <property type="evidence" value="ECO:0007669"/>
    <property type="project" value="TreeGrafter"/>
</dbReference>
<evidence type="ECO:0000313" key="7">
    <source>
        <dbReference type="Ensembl" id="ENSATEP00000076838.1"/>
    </source>
</evidence>
<evidence type="ECO:0000256" key="5">
    <source>
        <dbReference type="ARBA" id="ARBA00023136"/>
    </source>
</evidence>
<dbReference type="InterPro" id="IPR051517">
    <property type="entry name" value="IFITM_antiviral_protein"/>
</dbReference>
<evidence type="ECO:0000256" key="2">
    <source>
        <dbReference type="ARBA" id="ARBA00006843"/>
    </source>
</evidence>
<comment type="subcellular location">
    <subcellularLocation>
        <location evidence="1">Membrane</location>
    </subcellularLocation>
</comment>
<keyword evidence="8" id="KW-1185">Reference proteome</keyword>
<proteinExistence type="inferred from homology"/>
<evidence type="ECO:0000256" key="4">
    <source>
        <dbReference type="ARBA" id="ARBA00022989"/>
    </source>
</evidence>
<evidence type="ECO:0008006" key="9">
    <source>
        <dbReference type="Google" id="ProtNLM"/>
    </source>
</evidence>
<dbReference type="Ensembl" id="ENSATET00000078814.1">
    <property type="protein sequence ID" value="ENSATEP00000076838.1"/>
    <property type="gene ID" value="ENSATEG00000032307.1"/>
</dbReference>
<protein>
    <recommendedName>
        <fullName evidence="9">Interferon-induced transmembrane protein 3</fullName>
    </recommendedName>
</protein>
<dbReference type="PANTHER" id="PTHR13999">
    <property type="entry name" value="INTERFERON INDUCIBLE TRANSMEMBRANE PROTEIN"/>
    <property type="match status" value="1"/>
</dbReference>
<accession>A0AAQ6ISP7</accession>
<evidence type="ECO:0000256" key="1">
    <source>
        <dbReference type="ARBA" id="ARBA00004370"/>
    </source>
</evidence>
<dbReference type="Proteomes" id="UP000265040">
    <property type="component" value="Chromosome 6"/>
</dbReference>
<keyword evidence="3 6" id="KW-0812">Transmembrane</keyword>
<dbReference type="GeneID" id="113166116"/>
<reference evidence="7" key="3">
    <citation type="submission" date="2025-09" db="UniProtKB">
        <authorList>
            <consortium name="Ensembl"/>
        </authorList>
    </citation>
    <scope>IDENTIFICATION</scope>
</reference>
<keyword evidence="5 6" id="KW-0472">Membrane</keyword>
<evidence type="ECO:0000256" key="3">
    <source>
        <dbReference type="ARBA" id="ARBA00022692"/>
    </source>
</evidence>